<gene>
    <name evidence="10" type="ORF">ML462_14740</name>
</gene>
<evidence type="ECO:0000256" key="4">
    <source>
        <dbReference type="ARBA" id="ARBA00061551"/>
    </source>
</evidence>
<evidence type="ECO:0000313" key="10">
    <source>
        <dbReference type="EMBL" id="MCH4824428.1"/>
    </source>
</evidence>
<keyword evidence="1" id="KW-0677">Repeat</keyword>
<reference evidence="10" key="1">
    <citation type="submission" date="2022-03" db="EMBL/GenBank/DDBJ databases">
        <title>Gramella crocea sp. nov., isolated from activated sludge of a seafood processing plant.</title>
        <authorList>
            <person name="Zhang X."/>
        </authorList>
    </citation>
    <scope>NUCLEOTIDE SEQUENCE</scope>
    <source>
        <strain evidence="10">YJ019</strain>
    </source>
</reference>
<dbReference type="Pfam" id="PF00005">
    <property type="entry name" value="ABC_tran"/>
    <property type="match status" value="2"/>
</dbReference>
<dbReference type="Pfam" id="PF12848">
    <property type="entry name" value="ABC_tran_Xtn"/>
    <property type="match status" value="1"/>
</dbReference>
<dbReference type="InterPro" id="IPR027417">
    <property type="entry name" value="P-loop_NTPase"/>
</dbReference>
<feature type="coiled-coil region" evidence="6">
    <location>
        <begin position="85"/>
        <end position="115"/>
    </location>
</feature>
<dbReference type="GO" id="GO:0003677">
    <property type="term" value="F:DNA binding"/>
    <property type="evidence" value="ECO:0007669"/>
    <property type="project" value="InterPro"/>
</dbReference>
<dbReference type="SUPFAM" id="SSF52540">
    <property type="entry name" value="P-loop containing nucleoside triphosphate hydrolases"/>
    <property type="match status" value="2"/>
</dbReference>
<dbReference type="InterPro" id="IPR010578">
    <property type="entry name" value="SIM_C"/>
</dbReference>
<keyword evidence="3 10" id="KW-0067">ATP-binding</keyword>
<dbReference type="PANTHER" id="PTHR42855">
    <property type="entry name" value="ABC TRANSPORTER ATP-BINDING SUBUNIT"/>
    <property type="match status" value="1"/>
</dbReference>
<dbReference type="Proteomes" id="UP001139226">
    <property type="component" value="Unassembled WGS sequence"/>
</dbReference>
<dbReference type="InterPro" id="IPR003593">
    <property type="entry name" value="AAA+_ATPase"/>
</dbReference>
<dbReference type="InterPro" id="IPR017871">
    <property type="entry name" value="ABC_transporter-like_CS"/>
</dbReference>
<feature type="domain" description="ABC transporter" evidence="8">
    <location>
        <begin position="328"/>
        <end position="541"/>
    </location>
</feature>
<name>A0A9X2ACT0_9FLAO</name>
<organism evidence="10 11">
    <name type="scientific">Christiangramia lutea</name>
    <dbReference type="NCBI Taxonomy" id="1607951"/>
    <lineage>
        <taxon>Bacteria</taxon>
        <taxon>Pseudomonadati</taxon>
        <taxon>Bacteroidota</taxon>
        <taxon>Flavobacteriia</taxon>
        <taxon>Flavobacteriales</taxon>
        <taxon>Flavobacteriaceae</taxon>
        <taxon>Christiangramia</taxon>
    </lineage>
</organism>
<evidence type="ECO:0000256" key="3">
    <source>
        <dbReference type="ARBA" id="ARBA00022840"/>
    </source>
</evidence>
<evidence type="ECO:0000259" key="8">
    <source>
        <dbReference type="PROSITE" id="PS50893"/>
    </source>
</evidence>
<dbReference type="GO" id="GO:0005524">
    <property type="term" value="F:ATP binding"/>
    <property type="evidence" value="ECO:0007669"/>
    <property type="project" value="UniProtKB-KW"/>
</dbReference>
<dbReference type="PROSITE" id="PS50893">
    <property type="entry name" value="ABC_TRANSPORTER_2"/>
    <property type="match status" value="2"/>
</dbReference>
<dbReference type="RefSeq" id="WP_240714596.1">
    <property type="nucleotide sequence ID" value="NZ_JAKVTV010000006.1"/>
</dbReference>
<dbReference type="FunFam" id="3.40.50.300:FF:000011">
    <property type="entry name" value="Putative ABC transporter ATP-binding component"/>
    <property type="match status" value="1"/>
</dbReference>
<feature type="coiled-coil region" evidence="6">
    <location>
        <begin position="568"/>
        <end position="637"/>
    </location>
</feature>
<feature type="region of interest" description="Disordered" evidence="7">
    <location>
        <begin position="542"/>
        <end position="565"/>
    </location>
</feature>
<sequence length="638" mass="73845">MLNIHNLSVSFQGEYLFKEVSFRLGAGDRVGLIGKNGAGKSTLLKIISGDQEYDSGQIAKDKELRIGFLKQDLDFEHGRTVIDEAHQAFEEIKRLEDKMEKINEQLATRTDYESESYNQLIQDLSEITHQYEIIGGYNYEGETEKVLQGLGFEREDFDRLTETFSGGWRMRIELAKLLLQNNDILLLDEPTNHLDIESIIWLESFLNNYAGCVMLVSHDKMFLNNVTNRSIEISLGSIYDYRKPYSEFIEFRKELREQQLAAQKNQQKEIENTEKLIDKFRAKASKASMAQSLIKKLDKIDRIEVDEDDNAVMSVNFPVSVNPGKVVIEAEHLEKSYGDKKVLRDVNLLIERQSKIAFVGQNGQGKTTLAKIIIGEIEHEGKLKLGHNVQIGYFAQNQAEYLDGEKTVLQTMEDASNEKNRTKVRDMLGAFLFRGDEVEKKVKVLSGGERNRLALCKMLLEPFNVMVMDEPTNHLDIKSKNVLKEALKNFEGTLIIVSHDRDFLQNLTSRVYEFRDHKIKEYLGDIDYYLDQRKLLDMRAVEKSEKAKPSKKKEETEEKRSFSDQKEIKRLKNRLSKTEAKITKLEKELKTKDKQLAENYEETVTKPDFLNNYNVSKKKLEKLMAEWEELQLDLEQIS</sequence>
<feature type="domain" description="ABC transporter" evidence="8">
    <location>
        <begin position="2"/>
        <end position="260"/>
    </location>
</feature>
<dbReference type="EMBL" id="JAKVTV010000006">
    <property type="protein sequence ID" value="MCH4824428.1"/>
    <property type="molecule type" value="Genomic_DNA"/>
</dbReference>
<dbReference type="Gene3D" id="3.40.50.300">
    <property type="entry name" value="P-loop containing nucleotide triphosphate hydrolases"/>
    <property type="match status" value="2"/>
</dbReference>
<evidence type="ECO:0000256" key="6">
    <source>
        <dbReference type="SAM" id="Coils"/>
    </source>
</evidence>
<dbReference type="InterPro" id="IPR032781">
    <property type="entry name" value="ABC_tran_Xtn"/>
</dbReference>
<dbReference type="GO" id="GO:0003700">
    <property type="term" value="F:DNA-binding transcription factor activity"/>
    <property type="evidence" value="ECO:0007669"/>
    <property type="project" value="InterPro"/>
</dbReference>
<keyword evidence="11" id="KW-1185">Reference proteome</keyword>
<proteinExistence type="inferred from homology"/>
<evidence type="ECO:0000259" key="9">
    <source>
        <dbReference type="PROSITE" id="PS51302"/>
    </source>
</evidence>
<comment type="caution">
    <text evidence="10">The sequence shown here is derived from an EMBL/GenBank/DDBJ whole genome shotgun (WGS) entry which is preliminary data.</text>
</comment>
<dbReference type="CDD" id="cd03221">
    <property type="entry name" value="ABCF_EF-3"/>
    <property type="match status" value="2"/>
</dbReference>
<accession>A0A9X2ACT0</accession>
<evidence type="ECO:0000313" key="11">
    <source>
        <dbReference type="Proteomes" id="UP001139226"/>
    </source>
</evidence>
<evidence type="ECO:0000256" key="2">
    <source>
        <dbReference type="ARBA" id="ARBA00022741"/>
    </source>
</evidence>
<feature type="domain" description="Single-minded C-terminal" evidence="9">
    <location>
        <begin position="626"/>
        <end position="638"/>
    </location>
</feature>
<dbReference type="InterPro" id="IPR003439">
    <property type="entry name" value="ABC_transporter-like_ATP-bd"/>
</dbReference>
<evidence type="ECO:0000256" key="1">
    <source>
        <dbReference type="ARBA" id="ARBA00022737"/>
    </source>
</evidence>
<dbReference type="SMART" id="SM00382">
    <property type="entry name" value="AAA"/>
    <property type="match status" value="2"/>
</dbReference>
<dbReference type="AlphaFoldDB" id="A0A9X2ACT0"/>
<feature type="coiled-coil region" evidence="6">
    <location>
        <begin position="253"/>
        <end position="283"/>
    </location>
</feature>
<comment type="similarity">
    <text evidence="4">Belongs to the ABC transporter superfamily. ABCF family. YbiT subfamily.</text>
</comment>
<dbReference type="GO" id="GO:0016887">
    <property type="term" value="F:ATP hydrolysis activity"/>
    <property type="evidence" value="ECO:0007669"/>
    <property type="project" value="InterPro"/>
</dbReference>
<dbReference type="PROSITE" id="PS51302">
    <property type="entry name" value="SIM_C"/>
    <property type="match status" value="1"/>
</dbReference>
<dbReference type="PROSITE" id="PS00211">
    <property type="entry name" value="ABC_TRANSPORTER_1"/>
    <property type="match status" value="2"/>
</dbReference>
<dbReference type="InterPro" id="IPR051309">
    <property type="entry name" value="ABCF_ATPase"/>
</dbReference>
<evidence type="ECO:0000256" key="7">
    <source>
        <dbReference type="SAM" id="MobiDB-lite"/>
    </source>
</evidence>
<protein>
    <recommendedName>
        <fullName evidence="5">Probable ATP-binding protein YbiT</fullName>
    </recommendedName>
</protein>
<evidence type="ECO:0000256" key="5">
    <source>
        <dbReference type="ARBA" id="ARBA00074044"/>
    </source>
</evidence>
<dbReference type="FunFam" id="3.40.50.300:FF:000070">
    <property type="entry name" value="Putative ABC transporter ATP-binding component"/>
    <property type="match status" value="1"/>
</dbReference>
<dbReference type="PANTHER" id="PTHR42855:SF2">
    <property type="entry name" value="DRUG RESISTANCE ABC TRANSPORTER,ATP-BINDING PROTEIN"/>
    <property type="match status" value="1"/>
</dbReference>
<keyword evidence="2" id="KW-0547">Nucleotide-binding</keyword>
<keyword evidence="6" id="KW-0175">Coiled coil</keyword>